<comment type="caution">
    <text evidence="3">The sequence shown here is derived from an EMBL/GenBank/DDBJ whole genome shotgun (WGS) entry which is preliminary data.</text>
</comment>
<feature type="coiled-coil region" evidence="1">
    <location>
        <begin position="56"/>
        <end position="83"/>
    </location>
</feature>
<feature type="compositionally biased region" description="Basic residues" evidence="2">
    <location>
        <begin position="739"/>
        <end position="755"/>
    </location>
</feature>
<organism evidence="3 4">
    <name type="scientific">Anaeramoeba flamelloides</name>
    <dbReference type="NCBI Taxonomy" id="1746091"/>
    <lineage>
        <taxon>Eukaryota</taxon>
        <taxon>Metamonada</taxon>
        <taxon>Anaeramoebidae</taxon>
        <taxon>Anaeramoeba</taxon>
    </lineage>
</organism>
<feature type="region of interest" description="Disordered" evidence="2">
    <location>
        <begin position="739"/>
        <end position="776"/>
    </location>
</feature>
<name>A0ABQ8YFT8_9EUKA</name>
<keyword evidence="4" id="KW-1185">Reference proteome</keyword>
<dbReference type="Proteomes" id="UP001150062">
    <property type="component" value="Unassembled WGS sequence"/>
</dbReference>
<accession>A0ABQ8YFT8</accession>
<feature type="compositionally biased region" description="Basic residues" evidence="2">
    <location>
        <begin position="928"/>
        <end position="943"/>
    </location>
</feature>
<reference evidence="3" key="1">
    <citation type="submission" date="2022-08" db="EMBL/GenBank/DDBJ databases">
        <title>Novel sulfate-reducing endosymbionts in the free-living metamonad Anaeramoeba.</title>
        <authorList>
            <person name="Jerlstrom-Hultqvist J."/>
            <person name="Cepicka I."/>
            <person name="Gallot-Lavallee L."/>
            <person name="Salas-Leiva D."/>
            <person name="Curtis B.A."/>
            <person name="Zahonova K."/>
            <person name="Pipaliya S."/>
            <person name="Dacks J."/>
            <person name="Roger A.J."/>
        </authorList>
    </citation>
    <scope>NUCLEOTIDE SEQUENCE</scope>
    <source>
        <strain evidence="3">Schooner1</strain>
    </source>
</reference>
<dbReference type="EMBL" id="JAOAOG010000168">
    <property type="protein sequence ID" value="KAJ6243444.1"/>
    <property type="molecule type" value="Genomic_DNA"/>
</dbReference>
<evidence type="ECO:0000256" key="1">
    <source>
        <dbReference type="SAM" id="Coils"/>
    </source>
</evidence>
<evidence type="ECO:0000256" key="2">
    <source>
        <dbReference type="SAM" id="MobiDB-lite"/>
    </source>
</evidence>
<sequence length="956" mass="113535">MSDLNTPELIVKDLIEQMGCLLYYRDCLLNNIEIHDPDSKAVPKDYLEIVKRTKKISKKKFTVDELEKNIQVIEQKIVFCGKQFLKEIIETLKIFVEMDVKRFVINEKKKKKRKKQNKIDTSSSPRKGLKPQEGEIKSTYYYVIQTIHSCLKDLALNNMSYKFSQVPQWLVINLFHNIETTMSASNRHVAQRIIGLLSIESEHLKTLTEQYIEFFKQKIKKSKMNSFLIFTQSLRLIQFSLGNEEKAEITTNFFHQLSQIFQKMKVDETQRNELCKTIVSIYTRVFPNSTKVEHDTREKTKYNRLKKLEESSEKIIKSLQGSFENCYEALKKWNKKNKTQKIITESMVQLLNISYYSFYSGTKNEKEKKGKDIGKVIEITNLLIGGLKSNQELRISNLEQICLLVSNFNKRYIKKENEKFQQLMKEIINSLFIDTNKKIQMINNDEIENIAQILYEIGCRELNFVITKIVEYLSNDKLRIDYKIAISRALEKLCDSFTESMIDYEKQLFPLIQPILLDTNNKLDNFSQMDNLESQSLQSLTVAAIGTFPMIMSQDYEVNSQIAKSLVKYVLSNEISISFVSKDSIERYLSMTSEDENEGQHFLDVIQPVFNILMNFSQFFIGSENPNVIYDKIEKLVDLLELILKTFNKWILEEIDIKENDDDEERSEYIINDFDYKNWIDIKYQFQSVCLIWCFFDNNTIKKKILNLIKLFNNSKFQFVEKQLKEKFQKKIEKKKLKLTKNKKNKKGKKRRKKKNQDSHSDNEENDEKNKKNKNEEDDLEMLEKYLNQDSNHDQNNNQFLVHFEKMINQLIVKINAKELNNSEYNYQLINWVNNNFKNYCNLLNWAWNTVSKELCKELIKKKIVEKMQLKKEKELNNLNQNSMISFYLNLFSFLCGTSYIPKGYYLDVKTIEIRKKKDLEQNEENKKKKNKKKKKKKKKKRKIKIWKNKIPLDTI</sequence>
<keyword evidence="1" id="KW-0175">Coiled coil</keyword>
<feature type="region of interest" description="Disordered" evidence="2">
    <location>
        <begin position="920"/>
        <end position="943"/>
    </location>
</feature>
<dbReference type="InterPro" id="IPR016024">
    <property type="entry name" value="ARM-type_fold"/>
</dbReference>
<evidence type="ECO:0000313" key="4">
    <source>
        <dbReference type="Proteomes" id="UP001150062"/>
    </source>
</evidence>
<proteinExistence type="predicted"/>
<feature type="compositionally biased region" description="Basic and acidic residues" evidence="2">
    <location>
        <begin position="756"/>
        <end position="775"/>
    </location>
</feature>
<gene>
    <name evidence="3" type="ORF">M0813_21881</name>
</gene>
<dbReference type="SUPFAM" id="SSF48371">
    <property type="entry name" value="ARM repeat"/>
    <property type="match status" value="1"/>
</dbReference>
<evidence type="ECO:0000313" key="3">
    <source>
        <dbReference type="EMBL" id="KAJ6243444.1"/>
    </source>
</evidence>
<protein>
    <submittedName>
        <fullName evidence="3">Retinitis pigmentosa gtpase regulator a-related</fullName>
    </submittedName>
</protein>